<keyword evidence="2" id="KW-1185">Reference proteome</keyword>
<proteinExistence type="predicted"/>
<comment type="caution">
    <text evidence="1">The sequence shown here is derived from an EMBL/GenBank/DDBJ whole genome shotgun (WGS) entry which is preliminary data.</text>
</comment>
<gene>
    <name evidence="1" type="ORF">PR048_030992</name>
</gene>
<protein>
    <submittedName>
        <fullName evidence="1">Uncharacterized protein</fullName>
    </submittedName>
</protein>
<sequence length="197" mass="21963">MKKGKHIDKVANVISKGCDNNFYSVTSRVNSMMSWHQELVLENSIKCNFKLDTGSDVNLIINVVLYNSRVNVVLQAYNGSQIRVIGVVLLEIQLKFKQMFAEFIVTANVMFFRGSGCFPSPYKLTLKQGSVPLSKPPNGVPLVDKEKLKYELDCLCTLDIISKVDEPTEWVNCLLIAEKADGSVCVCLEPQALKAIN</sequence>
<reference evidence="1 2" key="1">
    <citation type="submission" date="2023-02" db="EMBL/GenBank/DDBJ databases">
        <title>LHISI_Scaffold_Assembly.</title>
        <authorList>
            <person name="Stuart O.P."/>
            <person name="Cleave R."/>
            <person name="Magrath M.J.L."/>
            <person name="Mikheyev A.S."/>
        </authorList>
    </citation>
    <scope>NUCLEOTIDE SEQUENCE [LARGE SCALE GENOMIC DNA]</scope>
    <source>
        <strain evidence="1">Daus_M_001</strain>
        <tissue evidence="1">Leg muscle</tissue>
    </source>
</reference>
<dbReference type="InterPro" id="IPR050951">
    <property type="entry name" value="Retrovirus_Pol_polyprotein"/>
</dbReference>
<name>A0ABQ9G580_9NEOP</name>
<dbReference type="EMBL" id="JARBHB010000015">
    <property type="protein sequence ID" value="KAJ8867197.1"/>
    <property type="molecule type" value="Genomic_DNA"/>
</dbReference>
<evidence type="ECO:0000313" key="1">
    <source>
        <dbReference type="EMBL" id="KAJ8867197.1"/>
    </source>
</evidence>
<dbReference type="Proteomes" id="UP001159363">
    <property type="component" value="Chromosome 14"/>
</dbReference>
<dbReference type="PANTHER" id="PTHR37984">
    <property type="entry name" value="PROTEIN CBG26694"/>
    <property type="match status" value="1"/>
</dbReference>
<evidence type="ECO:0000313" key="2">
    <source>
        <dbReference type="Proteomes" id="UP001159363"/>
    </source>
</evidence>
<dbReference type="PANTHER" id="PTHR37984:SF7">
    <property type="entry name" value="INTEGRASE CATALYTIC DOMAIN-CONTAINING PROTEIN"/>
    <property type="match status" value="1"/>
</dbReference>
<accession>A0ABQ9G580</accession>
<dbReference type="Gene3D" id="3.10.10.10">
    <property type="entry name" value="HIV Type 1 Reverse Transcriptase, subunit A, domain 1"/>
    <property type="match status" value="1"/>
</dbReference>
<organism evidence="1 2">
    <name type="scientific">Dryococelus australis</name>
    <dbReference type="NCBI Taxonomy" id="614101"/>
    <lineage>
        <taxon>Eukaryota</taxon>
        <taxon>Metazoa</taxon>
        <taxon>Ecdysozoa</taxon>
        <taxon>Arthropoda</taxon>
        <taxon>Hexapoda</taxon>
        <taxon>Insecta</taxon>
        <taxon>Pterygota</taxon>
        <taxon>Neoptera</taxon>
        <taxon>Polyneoptera</taxon>
        <taxon>Phasmatodea</taxon>
        <taxon>Verophasmatodea</taxon>
        <taxon>Anareolatae</taxon>
        <taxon>Phasmatidae</taxon>
        <taxon>Eurycanthinae</taxon>
        <taxon>Dryococelus</taxon>
    </lineage>
</organism>